<dbReference type="FunFam" id="1.10.1200.10:FF:000005">
    <property type="entry name" value="Nonribosomal peptide synthetase 1"/>
    <property type="match status" value="1"/>
</dbReference>
<keyword evidence="9" id="KW-0436">Ligase</keyword>
<dbReference type="InterPro" id="IPR020845">
    <property type="entry name" value="AMP-binding_CS"/>
</dbReference>
<dbReference type="PIRSF" id="PIRSF001617">
    <property type="entry name" value="Alpha-AR"/>
    <property type="match status" value="1"/>
</dbReference>
<evidence type="ECO:0000256" key="13">
    <source>
        <dbReference type="ARBA" id="ARBA00023154"/>
    </source>
</evidence>
<organism evidence="21 22">
    <name type="scientific">Rhizophlyctis rosea</name>
    <dbReference type="NCBI Taxonomy" id="64517"/>
    <lineage>
        <taxon>Eukaryota</taxon>
        <taxon>Fungi</taxon>
        <taxon>Fungi incertae sedis</taxon>
        <taxon>Chytridiomycota</taxon>
        <taxon>Chytridiomycota incertae sedis</taxon>
        <taxon>Chytridiomycetes</taxon>
        <taxon>Rhizophlyctidales</taxon>
        <taxon>Rhizophlyctidaceae</taxon>
        <taxon>Rhizophlyctis</taxon>
    </lineage>
</organism>
<dbReference type="NCBIfam" id="TIGR03443">
    <property type="entry name" value="alpha_am_amid"/>
    <property type="match status" value="1"/>
</dbReference>
<evidence type="ECO:0000256" key="19">
    <source>
        <dbReference type="SAM" id="MobiDB-lite"/>
    </source>
</evidence>
<evidence type="ECO:0000256" key="6">
    <source>
        <dbReference type="ARBA" id="ARBA00013073"/>
    </source>
</evidence>
<dbReference type="PANTHER" id="PTHR44845:SF1">
    <property type="entry name" value="L-2-AMINOADIPATE REDUCTASE"/>
    <property type="match status" value="1"/>
</dbReference>
<dbReference type="InterPro" id="IPR010080">
    <property type="entry name" value="Thioester_reductase-like_dom"/>
</dbReference>
<dbReference type="Proteomes" id="UP001212841">
    <property type="component" value="Unassembled WGS sequence"/>
</dbReference>
<evidence type="ECO:0000256" key="12">
    <source>
        <dbReference type="ARBA" id="ARBA00023002"/>
    </source>
</evidence>
<evidence type="ECO:0000256" key="18">
    <source>
        <dbReference type="ARBA" id="ARBA00049537"/>
    </source>
</evidence>
<dbReference type="Pfam" id="PF13193">
    <property type="entry name" value="AMP-binding_C"/>
    <property type="match status" value="1"/>
</dbReference>
<dbReference type="Pfam" id="PF00550">
    <property type="entry name" value="PP-binding"/>
    <property type="match status" value="1"/>
</dbReference>
<comment type="function">
    <text evidence="2">Catalyzes the activation of alpha-aminoadipate by ATP-dependent adenylation and the reduction of activated alpha-aminoadipate by NADPH. The activated alpha-aminoadipate is bound to the phosphopantheinyl group of the enzyme itself before it is reduced to (S)-2-amino-6-oxohexanoate.</text>
</comment>
<evidence type="ECO:0000256" key="14">
    <source>
        <dbReference type="ARBA" id="ARBA00031335"/>
    </source>
</evidence>
<protein>
    <recommendedName>
        <fullName evidence="15">Alpha-aminoadipate reductase</fullName>
        <ecNumber evidence="6">1.2.1.31</ecNumber>
        <ecNumber evidence="5">1.2.1.95</ecNumber>
    </recommendedName>
    <alternativeName>
        <fullName evidence="14">L-aminoadipate-semialdehyde dehydrogenase</fullName>
    </alternativeName>
</protein>
<evidence type="ECO:0000256" key="16">
    <source>
        <dbReference type="ARBA" id="ARBA00048260"/>
    </source>
</evidence>
<dbReference type="PROSITE" id="PS00012">
    <property type="entry name" value="PHOSPHOPANTETHEINE"/>
    <property type="match status" value="1"/>
</dbReference>
<evidence type="ECO:0000256" key="10">
    <source>
        <dbReference type="ARBA" id="ARBA00022605"/>
    </source>
</evidence>
<evidence type="ECO:0000256" key="11">
    <source>
        <dbReference type="ARBA" id="ARBA00022857"/>
    </source>
</evidence>
<dbReference type="PROSITE" id="PS50075">
    <property type="entry name" value="CARRIER"/>
    <property type="match status" value="1"/>
</dbReference>
<gene>
    <name evidence="21" type="primary">LYS2</name>
    <name evidence="21" type="ORF">HK097_005397</name>
</gene>
<dbReference type="CDD" id="cd05235">
    <property type="entry name" value="SDR_e1"/>
    <property type="match status" value="1"/>
</dbReference>
<comment type="catalytic activity">
    <reaction evidence="18">
        <text>(S)-2-amino-6-oxohexanoate + NADP(+) + H2O = L-2-aminoadipate + NADPH + 2 H(+)</text>
        <dbReference type="Rhea" id="RHEA:12304"/>
        <dbReference type="ChEBI" id="CHEBI:15377"/>
        <dbReference type="ChEBI" id="CHEBI:15378"/>
        <dbReference type="ChEBI" id="CHEBI:57783"/>
        <dbReference type="ChEBI" id="CHEBI:58321"/>
        <dbReference type="ChEBI" id="CHEBI:58349"/>
        <dbReference type="ChEBI" id="CHEBI:58672"/>
        <dbReference type="EC" id="1.2.1.31"/>
    </reaction>
</comment>
<keyword evidence="22" id="KW-1185">Reference proteome</keyword>
<sequence length="1408" mass="154760">MAVDIPESDPAVVARWQTRLASLTELILPTDYPRPIPQRVVEAEQKLEISEATSLAIMKLSLGIKPAGSAVSVSPFSVLLAAFVVLLHKYTGEEDVVVGSSSRSSNPLVLRMPITNEDTFEQVVQTVLKVVSCFVHIPRFSPDIDNFEKTEGEASADEIPFAQLLSAMFPPTEAREPGFQPSLFKVRFFDLTDTTPDTLASTTTSSSCDVTIFISQANTLRRLLPIEIRVVFNTVLFSNNRITDMLDQLQVILESAATDVNKPIGQVSLLTENSRSRLPDPTADLEWDGFKGAITDIFASNARAHPDRTCVVESKDMSGQVFDALREFTYKQINEASNIVAHHLLRNGIEREDVVVLYSYRGVDLVVAVMGVLKAGATFSVIDPAYPPARQNIYLSVAKPRGLVVLSKAGVLHDDVRSYITENLHIKVEVPALEILDDGTLKGGDVNGADVLLPDIEKKDVEPGVVLGPDSVGTLSFTSGSTGIPKGVQGRHFSLTHFFPWMREEFEFTEQERFTMLSGIAHDPIQRDIFTPLFLGAQLRIPTSEDIGSPGRLAEWMAYHGVTVTHLTPAMGQLLSANATHPIPTLRNAFFVGDVLTKRDVSRLQYLAPNTNTINMYGTTETQRAVSYLKIPPANINPSFLSQQKDIMPAGKGMKNVQLLVINKSGLLCGVGEVGEIYVRSGGLAEGYLGLDESKLKFVSNPFNPSGPPQTKKGASLPHYKGPRDRMYRSGDLGRYLPDGAVECTGRADDQVKIRGFRIELKEIDTHLSQHPKVRENVTLVRRDKDEEKVLVSYFVPVDASEDVNSLIRDIRDFLKLKLASYAVPAVFVPLTRMPLTPNGKVDKNALPFPDTALAPPAPASVSTEENEKLTPVQKSLRDIWATVLNIPANTIPIDDNFFDLGGHSILATRLVFEMRKHFAVEVPLNIVYSTPTVAGMAGVVEGLRGEDLNLRRPSVAGLSADEVAKRMMVKDTAVEDDVVDYAADLDVLDDTSISKDGLPEFKFPDVEGKATFFLTGATGFLGIFILAKLLKRFKNAKVIALVRGKSDEDAFSRVVDAGERHLLWEEAWVAEGRVEVVKGDLASDKLGVGEEIWKRLSEEVDVIVHNGALVHWVYPYHKLRSANVLSTLWTLKLATTHHLKPVHFVSSTSVLDTEHYIKVSETSGKVLETDDLEGARKGLESGYGQSKWVSEKLVMRARERGVPATIIRPGYIVGDSSTGVGNTDDFLWRMVKGCIQLGKVPRITNVINMCPVDYVAGLVTEVAAKEGPLSLGVFHSWHPYSFRFDDLFGALPAHGYTVERTDYIAWRTALMDLTLKTSDHALFPLLHMVLSDLPTSTKSPALDDAHAIQACEGSDVKCVDVATLMCLYLGYMVDVGFLDKPEGEGKPLVRLESWEAVKGRMVGRSRG</sequence>
<dbReference type="NCBIfam" id="TIGR01733">
    <property type="entry name" value="AA-adenyl-dom"/>
    <property type="match status" value="1"/>
</dbReference>
<dbReference type="GO" id="GO:0031177">
    <property type="term" value="F:phosphopantetheine binding"/>
    <property type="evidence" value="ECO:0007669"/>
    <property type="project" value="InterPro"/>
</dbReference>
<dbReference type="SUPFAM" id="SSF52777">
    <property type="entry name" value="CoA-dependent acyltransferases"/>
    <property type="match status" value="1"/>
</dbReference>
<evidence type="ECO:0000256" key="8">
    <source>
        <dbReference type="ARBA" id="ARBA00022553"/>
    </source>
</evidence>
<evidence type="ECO:0000256" key="15">
    <source>
        <dbReference type="ARBA" id="ARBA00032195"/>
    </source>
</evidence>
<dbReference type="Pfam" id="PF07993">
    <property type="entry name" value="NAD_binding_4"/>
    <property type="match status" value="1"/>
</dbReference>
<dbReference type="Pfam" id="PF00668">
    <property type="entry name" value="Condensation"/>
    <property type="match status" value="1"/>
</dbReference>
<dbReference type="InterPro" id="IPR014397">
    <property type="entry name" value="Lys2"/>
</dbReference>
<dbReference type="InterPro" id="IPR020806">
    <property type="entry name" value="PKS_PP-bd"/>
</dbReference>
<dbReference type="GO" id="GO:0016874">
    <property type="term" value="F:ligase activity"/>
    <property type="evidence" value="ECO:0007669"/>
    <property type="project" value="UniProtKB-KW"/>
</dbReference>
<comment type="catalytic activity">
    <reaction evidence="17">
        <text>(S)-2-amino-6-oxohexanoate + NAD(+) + H2O = L-2-aminoadipate + NADH + 2 H(+)</text>
        <dbReference type="Rhea" id="RHEA:12308"/>
        <dbReference type="ChEBI" id="CHEBI:15377"/>
        <dbReference type="ChEBI" id="CHEBI:15378"/>
        <dbReference type="ChEBI" id="CHEBI:57540"/>
        <dbReference type="ChEBI" id="CHEBI:57945"/>
        <dbReference type="ChEBI" id="CHEBI:58321"/>
        <dbReference type="ChEBI" id="CHEBI:58672"/>
        <dbReference type="EC" id="1.2.1.31"/>
    </reaction>
</comment>
<evidence type="ECO:0000256" key="7">
    <source>
        <dbReference type="ARBA" id="ARBA00022450"/>
    </source>
</evidence>
<dbReference type="FunFam" id="3.30.300.30:FF:000010">
    <property type="entry name" value="Enterobactin synthetase component F"/>
    <property type="match status" value="1"/>
</dbReference>
<dbReference type="InterPro" id="IPR036736">
    <property type="entry name" value="ACP-like_sf"/>
</dbReference>
<name>A0AAD5X6V0_9FUNG</name>
<evidence type="ECO:0000256" key="5">
    <source>
        <dbReference type="ARBA" id="ARBA00012913"/>
    </source>
</evidence>
<dbReference type="PROSITE" id="PS00455">
    <property type="entry name" value="AMP_BINDING"/>
    <property type="match status" value="1"/>
</dbReference>
<dbReference type="InterPro" id="IPR045851">
    <property type="entry name" value="AMP-bd_C_sf"/>
</dbReference>
<dbReference type="NCBIfam" id="TIGR01746">
    <property type="entry name" value="Thioester-redct"/>
    <property type="match status" value="1"/>
</dbReference>
<reference evidence="21" key="1">
    <citation type="submission" date="2020-05" db="EMBL/GenBank/DDBJ databases">
        <title>Phylogenomic resolution of chytrid fungi.</title>
        <authorList>
            <person name="Stajich J.E."/>
            <person name="Amses K."/>
            <person name="Simmons R."/>
            <person name="Seto K."/>
            <person name="Myers J."/>
            <person name="Bonds A."/>
            <person name="Quandt C.A."/>
            <person name="Barry K."/>
            <person name="Liu P."/>
            <person name="Grigoriev I."/>
            <person name="Longcore J.E."/>
            <person name="James T.Y."/>
        </authorList>
    </citation>
    <scope>NUCLEOTIDE SEQUENCE</scope>
    <source>
        <strain evidence="21">JEL0318</strain>
    </source>
</reference>
<dbReference type="SMART" id="SM00823">
    <property type="entry name" value="PKS_PP"/>
    <property type="match status" value="1"/>
</dbReference>
<keyword evidence="12" id="KW-0560">Oxidoreductase</keyword>
<evidence type="ECO:0000256" key="3">
    <source>
        <dbReference type="ARBA" id="ARBA00004827"/>
    </source>
</evidence>
<comment type="caution">
    <text evidence="21">The sequence shown here is derived from an EMBL/GenBank/DDBJ whole genome shotgun (WGS) entry which is preliminary data.</text>
</comment>
<feature type="region of interest" description="Disordered" evidence="19">
    <location>
        <begin position="703"/>
        <end position="724"/>
    </location>
</feature>
<dbReference type="InterPro" id="IPR001242">
    <property type="entry name" value="Condensation_dom"/>
</dbReference>
<evidence type="ECO:0000259" key="20">
    <source>
        <dbReference type="PROSITE" id="PS50075"/>
    </source>
</evidence>
<evidence type="ECO:0000256" key="17">
    <source>
        <dbReference type="ARBA" id="ARBA00048414"/>
    </source>
</evidence>
<proteinExistence type="inferred from homology"/>
<comment type="similarity">
    <text evidence="4">Belongs to the ATP-dependent AMP-binding enzyme family.</text>
</comment>
<dbReference type="Gene3D" id="1.10.1200.10">
    <property type="entry name" value="ACP-like"/>
    <property type="match status" value="1"/>
</dbReference>
<evidence type="ECO:0000256" key="9">
    <source>
        <dbReference type="ARBA" id="ARBA00022598"/>
    </source>
</evidence>
<evidence type="ECO:0000256" key="2">
    <source>
        <dbReference type="ARBA" id="ARBA00003499"/>
    </source>
</evidence>
<dbReference type="SUPFAM" id="SSF47336">
    <property type="entry name" value="ACP-like"/>
    <property type="match status" value="1"/>
</dbReference>
<evidence type="ECO:0000313" key="22">
    <source>
        <dbReference type="Proteomes" id="UP001212841"/>
    </source>
</evidence>
<dbReference type="PANTHER" id="PTHR44845">
    <property type="entry name" value="CARRIER DOMAIN-CONTAINING PROTEIN"/>
    <property type="match status" value="1"/>
</dbReference>
<dbReference type="SUPFAM" id="SSF56801">
    <property type="entry name" value="Acetyl-CoA synthetase-like"/>
    <property type="match status" value="1"/>
</dbReference>
<dbReference type="EC" id="1.2.1.31" evidence="6"/>
<evidence type="ECO:0000313" key="21">
    <source>
        <dbReference type="EMBL" id="KAJ3052926.1"/>
    </source>
</evidence>
<keyword evidence="11" id="KW-0521">NADP</keyword>
<dbReference type="InterPro" id="IPR036291">
    <property type="entry name" value="NAD(P)-bd_dom_sf"/>
</dbReference>
<dbReference type="Gene3D" id="3.30.559.30">
    <property type="entry name" value="Nonribosomal peptide synthetase, condensation domain"/>
    <property type="match status" value="1"/>
</dbReference>
<dbReference type="InterPro" id="IPR013120">
    <property type="entry name" value="FAR_NAD-bd"/>
</dbReference>
<keyword evidence="10" id="KW-0028">Amino-acid biosynthesis</keyword>
<dbReference type="GO" id="GO:0044550">
    <property type="term" value="P:secondary metabolite biosynthetic process"/>
    <property type="evidence" value="ECO:0007669"/>
    <property type="project" value="UniProtKB-ARBA"/>
</dbReference>
<accession>A0AAD5X6V0</accession>
<keyword evidence="7" id="KW-0596">Phosphopantetheine</keyword>
<dbReference type="InterPro" id="IPR000873">
    <property type="entry name" value="AMP-dep_synth/lig_dom"/>
</dbReference>
<comment type="pathway">
    <text evidence="3">Amino-acid biosynthesis; L-lysine biosynthesis via AAA pathway; L-lysine from L-alpha-aminoadipate (fungal route): step 1/3.</text>
</comment>
<keyword evidence="13" id="KW-0457">Lysine biosynthesis</keyword>
<dbReference type="Gene3D" id="3.40.50.720">
    <property type="entry name" value="NAD(P)-binding Rossmann-like Domain"/>
    <property type="match status" value="1"/>
</dbReference>
<dbReference type="GO" id="GO:0009085">
    <property type="term" value="P:lysine biosynthetic process"/>
    <property type="evidence" value="ECO:0007669"/>
    <property type="project" value="UniProtKB-KW"/>
</dbReference>
<dbReference type="SUPFAM" id="SSF51735">
    <property type="entry name" value="NAD(P)-binding Rossmann-fold domains"/>
    <property type="match status" value="1"/>
</dbReference>
<dbReference type="InterPro" id="IPR025110">
    <property type="entry name" value="AMP-bd_C"/>
</dbReference>
<comment type="catalytic activity">
    <reaction evidence="16">
        <text>(S)-2-amino-6-oxohexanoate + AMP + diphosphate + NADP(+) = L-2-aminoadipate + ATP + NADPH + H(+)</text>
        <dbReference type="Rhea" id="RHEA:46936"/>
        <dbReference type="ChEBI" id="CHEBI:15378"/>
        <dbReference type="ChEBI" id="CHEBI:30616"/>
        <dbReference type="ChEBI" id="CHEBI:33019"/>
        <dbReference type="ChEBI" id="CHEBI:57783"/>
        <dbReference type="ChEBI" id="CHEBI:58321"/>
        <dbReference type="ChEBI" id="CHEBI:58349"/>
        <dbReference type="ChEBI" id="CHEBI:58672"/>
        <dbReference type="ChEBI" id="CHEBI:456215"/>
        <dbReference type="EC" id="1.2.1.95"/>
    </reaction>
</comment>
<comment type="cofactor">
    <cofactor evidence="1">
        <name>pantetheine 4'-phosphate</name>
        <dbReference type="ChEBI" id="CHEBI:47942"/>
    </cofactor>
</comment>
<dbReference type="InterPro" id="IPR009081">
    <property type="entry name" value="PP-bd_ACP"/>
</dbReference>
<dbReference type="InterPro" id="IPR006162">
    <property type="entry name" value="Ppantetheine_attach_site"/>
</dbReference>
<evidence type="ECO:0000256" key="1">
    <source>
        <dbReference type="ARBA" id="ARBA00001957"/>
    </source>
</evidence>
<dbReference type="EMBL" id="JADGJD010000253">
    <property type="protein sequence ID" value="KAJ3052926.1"/>
    <property type="molecule type" value="Genomic_DNA"/>
</dbReference>
<dbReference type="Pfam" id="PF00501">
    <property type="entry name" value="AMP-binding"/>
    <property type="match status" value="1"/>
</dbReference>
<keyword evidence="8" id="KW-0597">Phosphoprotein</keyword>
<dbReference type="InterPro" id="IPR042099">
    <property type="entry name" value="ANL_N_sf"/>
</dbReference>
<dbReference type="InterPro" id="IPR010071">
    <property type="entry name" value="AA_adenyl_dom"/>
</dbReference>
<feature type="domain" description="Carrier" evidence="20">
    <location>
        <begin position="868"/>
        <end position="945"/>
    </location>
</feature>
<dbReference type="EC" id="1.2.1.95" evidence="5"/>
<dbReference type="Gene3D" id="3.40.50.12780">
    <property type="entry name" value="N-terminal domain of ligase-like"/>
    <property type="match status" value="1"/>
</dbReference>
<dbReference type="GO" id="GO:0004043">
    <property type="term" value="F:L-aminoadipate-semialdehyde dehydrogenase [NAD(P)+] activity"/>
    <property type="evidence" value="ECO:0007669"/>
    <property type="project" value="UniProtKB-EC"/>
</dbReference>
<evidence type="ECO:0000256" key="4">
    <source>
        <dbReference type="ARBA" id="ARBA00006432"/>
    </source>
</evidence>
<dbReference type="Gene3D" id="3.30.300.30">
    <property type="match status" value="1"/>
</dbReference>